<reference evidence="13" key="1">
    <citation type="submission" date="2019-09" db="EMBL/GenBank/DDBJ databases">
        <title>Organ-specific transcriptomic study of the physiology of the cattle tick, Rhipicephalus microplus.</title>
        <authorList>
            <person name="Tirloni L."/>
            <person name="Braz G."/>
            <person name="Gandara A.C.P."/>
            <person name="Sabadin G.A."/>
            <person name="da Silva R.M."/>
            <person name="Guizzo M.G."/>
            <person name="Machado J.A."/>
            <person name="Costa E.P."/>
            <person name="Gomes H.F."/>
            <person name="Moraes J."/>
            <person name="Mota M.B.S."/>
            <person name="Mesquita R.D."/>
            <person name="Alvarenga P.H."/>
            <person name="Alves F."/>
            <person name="Seixas A."/>
            <person name="da Fonseca R.N."/>
            <person name="Fogaca A."/>
            <person name="Logullo C."/>
            <person name="Tanaka A."/>
            <person name="Daffre S."/>
            <person name="Termignoni C."/>
            <person name="Vaz I.S.Jr."/>
            <person name="Oliveira P.L."/>
            <person name="Ribeiro J.M."/>
        </authorList>
    </citation>
    <scope>NUCLEOTIDE SEQUENCE</scope>
    <source>
        <strain evidence="13">Porto Alegre</strain>
    </source>
</reference>
<accession>A0A6M2CKU8</accession>
<dbReference type="GO" id="GO:0016740">
    <property type="term" value="F:transferase activity"/>
    <property type="evidence" value="ECO:0007669"/>
    <property type="project" value="UniProtKB-KW"/>
</dbReference>
<evidence type="ECO:0000256" key="2">
    <source>
        <dbReference type="ARBA" id="ARBA00009082"/>
    </source>
</evidence>
<dbReference type="OrthoDB" id="426438at2759"/>
<keyword evidence="7" id="KW-0969">Cilium</keyword>
<keyword evidence="10" id="KW-0966">Cell projection</keyword>
<proteinExistence type="inferred from homology"/>
<evidence type="ECO:0000256" key="9">
    <source>
        <dbReference type="ARBA" id="ARBA00023180"/>
    </source>
</evidence>
<evidence type="ECO:0000256" key="3">
    <source>
        <dbReference type="ARBA" id="ARBA00015087"/>
    </source>
</evidence>
<evidence type="ECO:0000256" key="6">
    <source>
        <dbReference type="ARBA" id="ARBA00022989"/>
    </source>
</evidence>
<dbReference type="VEuPathDB" id="VectorBase:LOC119176160"/>
<dbReference type="EMBL" id="GHWJ01001431">
    <property type="protein sequence ID" value="NOV34168.1"/>
    <property type="molecule type" value="Transcribed_RNA"/>
</dbReference>
<keyword evidence="8 12" id="KW-0472">Membrane</keyword>
<evidence type="ECO:0000256" key="8">
    <source>
        <dbReference type="ARBA" id="ARBA00023136"/>
    </source>
</evidence>
<dbReference type="GO" id="GO:0035869">
    <property type="term" value="C:ciliary transition zone"/>
    <property type="evidence" value="ECO:0007669"/>
    <property type="project" value="TreeGrafter"/>
</dbReference>
<sequence length="298" mass="34368">MAVYTLFCEGVQRKYKASLCSKATVFIVFLSFATVVIPFIFAYKDLGFWKKIDQYQEQPEVRFKRRLIVVLEGGEGLVFWSSFPFLNSHATGLSVPFVEDVEEDFDYDGKMDELSLAIQMPLPRKFDVLCVKILLLFDCRIATYTRVSYEGVAFIDHSSSISGSELSLAAELRLHQKELLRPGSHDSRFEHSIITQDSSSMSSFSLDYILDLYSKRNVTTQLSSVQSTWRAASNATHFFAKLRIKYPVEILWYRPGVWQVLKHAWTQYLAFLAIFLLLGERMKEFVFGNQILETYQSL</sequence>
<dbReference type="GO" id="GO:0060170">
    <property type="term" value="C:ciliary membrane"/>
    <property type="evidence" value="ECO:0007669"/>
    <property type="project" value="UniProtKB-SubCell"/>
</dbReference>
<dbReference type="PANTHER" id="PTHR14605:SF1">
    <property type="entry name" value="TRANSMEMBRANE PROTEIN 231"/>
    <property type="match status" value="1"/>
</dbReference>
<evidence type="ECO:0000256" key="10">
    <source>
        <dbReference type="ARBA" id="ARBA00023273"/>
    </source>
</evidence>
<comment type="similarity">
    <text evidence="2">Belongs to the TMEM231 family.</text>
</comment>
<protein>
    <recommendedName>
        <fullName evidence="3">Transmembrane protein 231</fullName>
    </recommendedName>
</protein>
<dbReference type="PANTHER" id="PTHR14605">
    <property type="entry name" value="CHST5 PROTEIN"/>
    <property type="match status" value="1"/>
</dbReference>
<keyword evidence="6 12" id="KW-1133">Transmembrane helix</keyword>
<comment type="subcellular location">
    <subcellularLocation>
        <location evidence="1">Cell projection</location>
        <location evidence="1">Cilium membrane</location>
        <topology evidence="1">Multi-pass membrane protein</topology>
    </subcellularLocation>
</comment>
<dbReference type="AlphaFoldDB" id="A0A6M2CKU8"/>
<keyword evidence="9" id="KW-0325">Glycoprotein</keyword>
<comment type="function">
    <text evidence="11">Transmembrane component of the tectonic-like complex, a complex localized at the transition zone of primary cilia and acting as a barrier that prevents diffusion of transmembrane proteins between the cilia and plasma membranes. Required for ciliogenesis and sonic hedgehog/SHH signaling.</text>
</comment>
<keyword evidence="5 12" id="KW-0812">Transmembrane</keyword>
<name>A0A6M2CKU8_RHIMP</name>
<dbReference type="Pfam" id="PF10149">
    <property type="entry name" value="TM231"/>
    <property type="match status" value="1"/>
</dbReference>
<evidence type="ECO:0000256" key="5">
    <source>
        <dbReference type="ARBA" id="ARBA00022692"/>
    </source>
</evidence>
<evidence type="ECO:0000256" key="11">
    <source>
        <dbReference type="ARBA" id="ARBA00024803"/>
    </source>
</evidence>
<evidence type="ECO:0000256" key="12">
    <source>
        <dbReference type="SAM" id="Phobius"/>
    </source>
</evidence>
<dbReference type="GO" id="GO:0060271">
    <property type="term" value="P:cilium assembly"/>
    <property type="evidence" value="ECO:0007669"/>
    <property type="project" value="TreeGrafter"/>
</dbReference>
<keyword evidence="13" id="KW-0808">Transferase</keyword>
<dbReference type="InterPro" id="IPR019306">
    <property type="entry name" value="TMEM231"/>
</dbReference>
<feature type="transmembrane region" description="Helical" evidence="12">
    <location>
        <begin position="23"/>
        <end position="43"/>
    </location>
</feature>
<keyword evidence="4" id="KW-1003">Cell membrane</keyword>
<evidence type="ECO:0000313" key="13">
    <source>
        <dbReference type="EMBL" id="NOV34168.1"/>
    </source>
</evidence>
<evidence type="ECO:0000256" key="7">
    <source>
        <dbReference type="ARBA" id="ARBA00023069"/>
    </source>
</evidence>
<organism evidence="13">
    <name type="scientific">Rhipicephalus microplus</name>
    <name type="common">Cattle tick</name>
    <name type="synonym">Boophilus microplus</name>
    <dbReference type="NCBI Taxonomy" id="6941"/>
    <lineage>
        <taxon>Eukaryota</taxon>
        <taxon>Metazoa</taxon>
        <taxon>Ecdysozoa</taxon>
        <taxon>Arthropoda</taxon>
        <taxon>Chelicerata</taxon>
        <taxon>Arachnida</taxon>
        <taxon>Acari</taxon>
        <taxon>Parasitiformes</taxon>
        <taxon>Ixodida</taxon>
        <taxon>Ixodoidea</taxon>
        <taxon>Ixodidae</taxon>
        <taxon>Rhipicephalinae</taxon>
        <taxon>Rhipicephalus</taxon>
        <taxon>Boophilus</taxon>
    </lineage>
</organism>
<evidence type="ECO:0000256" key="1">
    <source>
        <dbReference type="ARBA" id="ARBA00004272"/>
    </source>
</evidence>
<evidence type="ECO:0000256" key="4">
    <source>
        <dbReference type="ARBA" id="ARBA00022475"/>
    </source>
</evidence>
<dbReference type="GO" id="GO:0032880">
    <property type="term" value="P:regulation of protein localization"/>
    <property type="evidence" value="ECO:0007669"/>
    <property type="project" value="TreeGrafter"/>
</dbReference>